<name>A0AAD1RHM2_PELCU</name>
<evidence type="ECO:0000313" key="8">
    <source>
        <dbReference type="EMBL" id="CAH2255459.1"/>
    </source>
</evidence>
<organism evidence="8 9">
    <name type="scientific">Pelobates cultripes</name>
    <name type="common">Western spadefoot toad</name>
    <dbReference type="NCBI Taxonomy" id="61616"/>
    <lineage>
        <taxon>Eukaryota</taxon>
        <taxon>Metazoa</taxon>
        <taxon>Chordata</taxon>
        <taxon>Craniata</taxon>
        <taxon>Vertebrata</taxon>
        <taxon>Euteleostomi</taxon>
        <taxon>Amphibia</taxon>
        <taxon>Batrachia</taxon>
        <taxon>Anura</taxon>
        <taxon>Pelobatoidea</taxon>
        <taxon>Pelobatidae</taxon>
        <taxon>Pelobates</taxon>
    </lineage>
</organism>
<accession>A0AAD1RHM2</accession>
<dbReference type="AlphaFoldDB" id="A0AAD1RHM2"/>
<sequence length="93" mass="10860">MKHFTYQIQVICDKHHYGLGCAKFGQPRDDFFGHYMCDQNGNKTCLEGWMEPECNNGCSPTHSDACRYLGECRLFNKDYHMDEFMSKRGSMNC</sequence>
<dbReference type="FunFam" id="2.10.25.140:FF:000001">
    <property type="entry name" value="Delta-like protein"/>
    <property type="match status" value="1"/>
</dbReference>
<comment type="subcellular location">
    <subcellularLocation>
        <location evidence="6">Membrane</location>
        <topology evidence="6">Single-pass type I membrane protein</topology>
    </subcellularLocation>
</comment>
<evidence type="ECO:0000259" key="7">
    <source>
        <dbReference type="PROSITE" id="PS51051"/>
    </source>
</evidence>
<evidence type="ECO:0000256" key="6">
    <source>
        <dbReference type="RuleBase" id="RU280815"/>
    </source>
</evidence>
<keyword evidence="6" id="KW-1133">Transmembrane helix</keyword>
<dbReference type="GO" id="GO:0007154">
    <property type="term" value="P:cell communication"/>
    <property type="evidence" value="ECO:0007669"/>
    <property type="project" value="InterPro"/>
</dbReference>
<dbReference type="InterPro" id="IPR001774">
    <property type="entry name" value="DSL"/>
</dbReference>
<keyword evidence="3 6" id="KW-0677">Repeat</keyword>
<dbReference type="Pfam" id="PF01414">
    <property type="entry name" value="DSL"/>
    <property type="match status" value="1"/>
</dbReference>
<dbReference type="EMBL" id="OW240913">
    <property type="protein sequence ID" value="CAH2255459.1"/>
    <property type="molecule type" value="Genomic_DNA"/>
</dbReference>
<feature type="disulfide bond" evidence="5">
    <location>
        <begin position="45"/>
        <end position="54"/>
    </location>
</feature>
<evidence type="ECO:0000256" key="5">
    <source>
        <dbReference type="PROSITE-ProRule" id="PRU00377"/>
    </source>
</evidence>
<evidence type="ECO:0000256" key="4">
    <source>
        <dbReference type="ARBA" id="ARBA00023157"/>
    </source>
</evidence>
<keyword evidence="6" id="KW-0472">Membrane</keyword>
<dbReference type="SMART" id="SM00051">
    <property type="entry name" value="DSL"/>
    <property type="match status" value="1"/>
</dbReference>
<dbReference type="PROSITE" id="PS51051">
    <property type="entry name" value="DSL"/>
    <property type="match status" value="1"/>
</dbReference>
<keyword evidence="1 6" id="KW-0217">Developmental protein</keyword>
<gene>
    <name evidence="8" type="ORF">PECUL_23A028007</name>
</gene>
<evidence type="ECO:0000256" key="3">
    <source>
        <dbReference type="ARBA" id="ARBA00022737"/>
    </source>
</evidence>
<keyword evidence="6" id="KW-0732">Signal</keyword>
<comment type="function">
    <text evidence="6">Putative Notch ligand involved in the mediation of Notch signaling.</text>
</comment>
<feature type="disulfide bond" evidence="5">
    <location>
        <begin position="12"/>
        <end position="21"/>
    </location>
</feature>
<reference evidence="8" key="1">
    <citation type="submission" date="2022-03" db="EMBL/GenBank/DDBJ databases">
        <authorList>
            <person name="Alioto T."/>
            <person name="Alioto T."/>
            <person name="Gomez Garrido J."/>
        </authorList>
    </citation>
    <scope>NUCLEOTIDE SEQUENCE</scope>
</reference>
<evidence type="ECO:0000256" key="2">
    <source>
        <dbReference type="ARBA" id="ARBA00022536"/>
    </source>
</evidence>
<dbReference type="Gene3D" id="2.10.25.140">
    <property type="match status" value="1"/>
</dbReference>
<feature type="domain" description="DSL" evidence="7">
    <location>
        <begin position="10"/>
        <end position="54"/>
    </location>
</feature>
<proteinExistence type="predicted"/>
<keyword evidence="9" id="KW-1185">Reference proteome</keyword>
<protein>
    <recommendedName>
        <fullName evidence="6">Delta-like protein</fullName>
    </recommendedName>
</protein>
<keyword evidence="4 5" id="KW-1015">Disulfide bond</keyword>
<evidence type="ECO:0000256" key="1">
    <source>
        <dbReference type="ARBA" id="ARBA00022473"/>
    </source>
</evidence>
<evidence type="ECO:0000313" key="9">
    <source>
        <dbReference type="Proteomes" id="UP001295444"/>
    </source>
</evidence>
<dbReference type="Proteomes" id="UP001295444">
    <property type="component" value="Chromosome 02"/>
</dbReference>
<keyword evidence="2 6" id="KW-0245">EGF-like domain</keyword>
<comment type="caution">
    <text evidence="5">Lacks conserved residue(s) required for the propagation of feature annotation.</text>
</comment>
<dbReference type="GO" id="GO:0016020">
    <property type="term" value="C:membrane"/>
    <property type="evidence" value="ECO:0007669"/>
    <property type="project" value="UniProtKB-SubCell"/>
</dbReference>
<keyword evidence="6" id="KW-0812">Transmembrane</keyword>